<gene>
    <name evidence="1" type="ORF">MM415B05203_0002</name>
</gene>
<reference evidence="1" key="1">
    <citation type="submission" date="2020-03" db="EMBL/GenBank/DDBJ databases">
        <title>The deep terrestrial virosphere.</title>
        <authorList>
            <person name="Holmfeldt K."/>
            <person name="Nilsson E."/>
            <person name="Simone D."/>
            <person name="Lopez-Fernandez M."/>
            <person name="Wu X."/>
            <person name="de Brujin I."/>
            <person name="Lundin D."/>
            <person name="Andersson A."/>
            <person name="Bertilsson S."/>
            <person name="Dopson M."/>
        </authorList>
    </citation>
    <scope>NUCLEOTIDE SEQUENCE</scope>
    <source>
        <strain evidence="1">MM415B05203</strain>
    </source>
</reference>
<organism evidence="1">
    <name type="scientific">viral metagenome</name>
    <dbReference type="NCBI Taxonomy" id="1070528"/>
    <lineage>
        <taxon>unclassified sequences</taxon>
        <taxon>metagenomes</taxon>
        <taxon>organismal metagenomes</taxon>
    </lineage>
</organism>
<accession>A0A6M3LN63</accession>
<sequence length="58" mass="6472">MQMTVEMQLKCLEIRRDSAANANRTYDVNAIGREISFLTGILEKAEAKAEVKSKAKAK</sequence>
<dbReference type="EMBL" id="MT143340">
    <property type="protein sequence ID" value="QJA95739.1"/>
    <property type="molecule type" value="Genomic_DNA"/>
</dbReference>
<proteinExistence type="predicted"/>
<name>A0A6M3LN63_9ZZZZ</name>
<evidence type="ECO:0000313" key="1">
    <source>
        <dbReference type="EMBL" id="QJA95739.1"/>
    </source>
</evidence>
<protein>
    <submittedName>
        <fullName evidence="1">Uncharacterized protein</fullName>
    </submittedName>
</protein>
<dbReference type="AlphaFoldDB" id="A0A6M3LN63"/>